<proteinExistence type="predicted"/>
<sequence length="418" mass="49116">MKFKFLEKEIITEKILSIVIIEVLIFVAFLFVVGYFFNPNDILFLNSVISPVLLILIVFTLYYGFTIGIFFLILLSLSALFLYSTYPLSVILWYLIIVIIGGEFRFYWNRKIEEAEAVKIYYSEQVDTLRKNLYLLKLSHDQLENIYISRPLSIRRILEDLKENLLKSSATEEKLIRFFLSLLSQNFQVFRAAVYELSKDNRLLSTYKLGNASDFSLEDPLIEKALSEEENFILTPKDAEDKIGTSVVALVETIGDRKYLLSIQDIDFSNLSEEIIHYIYVIFSYIIEDLFYGRELREEEVKICSFDFMKEYKKAYNLYKKFGTQSTVVLMKLLSNYSDEIYEKLKENLRTLDVPCRIENNYVAILLPLTGRAGAKSFSNRIRKIFEKEVLILEIFNVDSDLKSMYEKIKYFISNREK</sequence>
<keyword evidence="1" id="KW-0472">Membrane</keyword>
<feature type="transmembrane region" description="Helical" evidence="1">
    <location>
        <begin position="15"/>
        <end position="37"/>
    </location>
</feature>
<dbReference type="InterPro" id="IPR031583">
    <property type="entry name" value="PelD_GGDEF"/>
</dbReference>
<dbReference type="InterPro" id="IPR029016">
    <property type="entry name" value="GAF-like_dom_sf"/>
</dbReference>
<reference evidence="3 4" key="1">
    <citation type="submission" date="2017-05" db="EMBL/GenBank/DDBJ databases">
        <authorList>
            <person name="Varghese N."/>
            <person name="Submissions S."/>
        </authorList>
    </citation>
    <scope>NUCLEOTIDE SEQUENCE [LARGE SCALE GENOMIC DNA]</scope>
    <source>
        <strain evidence="3 4">DSM 16304</strain>
    </source>
</reference>
<dbReference type="Gene3D" id="3.30.450.40">
    <property type="match status" value="1"/>
</dbReference>
<evidence type="ECO:0000259" key="2">
    <source>
        <dbReference type="Pfam" id="PF16963"/>
    </source>
</evidence>
<evidence type="ECO:0000313" key="3">
    <source>
        <dbReference type="EMBL" id="SMO42492.1"/>
    </source>
</evidence>
<dbReference type="InterPro" id="IPR038367">
    <property type="entry name" value="PelD_GGDEF_sf"/>
</dbReference>
<dbReference type="Pfam" id="PF16963">
    <property type="entry name" value="PelD_GGDEF"/>
    <property type="match status" value="1"/>
</dbReference>
<dbReference type="OrthoDB" id="10055at2"/>
<organism evidence="3 4">
    <name type="scientific">Balnearium lithotrophicum</name>
    <dbReference type="NCBI Taxonomy" id="223788"/>
    <lineage>
        <taxon>Bacteria</taxon>
        <taxon>Pseudomonadati</taxon>
        <taxon>Aquificota</taxon>
        <taxon>Aquificia</taxon>
        <taxon>Desulfurobacteriales</taxon>
        <taxon>Desulfurobacteriaceae</taxon>
        <taxon>Balnearium</taxon>
    </lineage>
</organism>
<keyword evidence="1" id="KW-0812">Transmembrane</keyword>
<dbReference type="Gene3D" id="3.30.70.2880">
    <property type="match status" value="1"/>
</dbReference>
<dbReference type="EMBL" id="FXTM01000004">
    <property type="protein sequence ID" value="SMO42492.1"/>
    <property type="molecule type" value="Genomic_DNA"/>
</dbReference>
<dbReference type="RefSeq" id="WP_142934098.1">
    <property type="nucleotide sequence ID" value="NZ_FXTM01000004.1"/>
</dbReference>
<keyword evidence="4" id="KW-1185">Reference proteome</keyword>
<evidence type="ECO:0000313" key="4">
    <source>
        <dbReference type="Proteomes" id="UP000317315"/>
    </source>
</evidence>
<keyword evidence="1" id="KW-1133">Transmembrane helix</keyword>
<accession>A0A521B5V7</accession>
<dbReference type="AlphaFoldDB" id="A0A521B5V7"/>
<dbReference type="Proteomes" id="UP000317315">
    <property type="component" value="Unassembled WGS sequence"/>
</dbReference>
<gene>
    <name evidence="3" type="ORF">SAMN06269117_10425</name>
</gene>
<protein>
    <submittedName>
        <fullName evidence="3">PelD GGDEF domain-containing protein</fullName>
    </submittedName>
</protein>
<evidence type="ECO:0000256" key="1">
    <source>
        <dbReference type="SAM" id="Phobius"/>
    </source>
</evidence>
<feature type="domain" description="PelD GGDEF" evidence="2">
    <location>
        <begin position="304"/>
        <end position="390"/>
    </location>
</feature>
<feature type="transmembrane region" description="Helical" evidence="1">
    <location>
        <begin position="91"/>
        <end position="108"/>
    </location>
</feature>
<name>A0A521B5V7_9BACT</name>